<comment type="catalytic activity">
    <reaction evidence="1">
        <text>AMP + H2O = D-ribose 5-phosphate + adenine</text>
        <dbReference type="Rhea" id="RHEA:20129"/>
        <dbReference type="ChEBI" id="CHEBI:15377"/>
        <dbReference type="ChEBI" id="CHEBI:16708"/>
        <dbReference type="ChEBI" id="CHEBI:78346"/>
        <dbReference type="ChEBI" id="CHEBI:456215"/>
        <dbReference type="EC" id="3.2.2.4"/>
    </reaction>
</comment>
<evidence type="ECO:0000256" key="2">
    <source>
        <dbReference type="ARBA" id="ARBA00006763"/>
    </source>
</evidence>
<dbReference type="Gene3D" id="3.40.50.450">
    <property type="match status" value="1"/>
</dbReference>
<dbReference type="GO" id="GO:0005829">
    <property type="term" value="C:cytosol"/>
    <property type="evidence" value="ECO:0007669"/>
    <property type="project" value="TreeGrafter"/>
</dbReference>
<name>A0A2W5SRF9_9BACT</name>
<dbReference type="Proteomes" id="UP000249061">
    <property type="component" value="Unassembled WGS sequence"/>
</dbReference>
<evidence type="ECO:0000256" key="3">
    <source>
        <dbReference type="RuleBase" id="RU363015"/>
    </source>
</evidence>
<dbReference type="GO" id="GO:0008714">
    <property type="term" value="F:AMP nucleosidase activity"/>
    <property type="evidence" value="ECO:0007669"/>
    <property type="project" value="UniProtKB-EC"/>
</dbReference>
<dbReference type="EMBL" id="QFQP01000042">
    <property type="protein sequence ID" value="PZR05809.1"/>
    <property type="molecule type" value="Genomic_DNA"/>
</dbReference>
<keyword evidence="3" id="KW-0378">Hydrolase</keyword>
<comment type="caution">
    <text evidence="4">The sequence shown here is derived from an EMBL/GenBank/DDBJ whole genome shotgun (WGS) entry which is preliminary data.</text>
</comment>
<reference evidence="4 5" key="1">
    <citation type="submission" date="2017-08" db="EMBL/GenBank/DDBJ databases">
        <title>Infants hospitalized years apart are colonized by the same room-sourced microbial strains.</title>
        <authorList>
            <person name="Brooks B."/>
            <person name="Olm M.R."/>
            <person name="Firek B.A."/>
            <person name="Baker R."/>
            <person name="Thomas B.C."/>
            <person name="Morowitz M.J."/>
            <person name="Banfield J.F."/>
        </authorList>
    </citation>
    <scope>NUCLEOTIDE SEQUENCE [LARGE SCALE GENOMIC DNA]</scope>
    <source>
        <strain evidence="4">S2_003_000_R2_14</strain>
    </source>
</reference>
<protein>
    <recommendedName>
        <fullName evidence="3">Cytokinin riboside 5'-monophosphate phosphoribohydrolase</fullName>
        <ecNumber evidence="3">3.2.2.n1</ecNumber>
    </recommendedName>
</protein>
<dbReference type="InterPro" id="IPR005269">
    <property type="entry name" value="LOG"/>
</dbReference>
<dbReference type="EC" id="3.2.2.n1" evidence="3"/>
<dbReference type="NCBIfam" id="TIGR00730">
    <property type="entry name" value="Rossman fold protein, TIGR00730 family"/>
    <property type="match status" value="1"/>
</dbReference>
<accession>A0A2W5SRF9</accession>
<dbReference type="AlphaFoldDB" id="A0A2W5SRF9"/>
<evidence type="ECO:0000256" key="1">
    <source>
        <dbReference type="ARBA" id="ARBA00000274"/>
    </source>
</evidence>
<evidence type="ECO:0000313" key="4">
    <source>
        <dbReference type="EMBL" id="PZR05809.1"/>
    </source>
</evidence>
<sequence length="195" mass="21243">MRRVAVYCGSKEGDSPRFMEAAAQFGAAMAKRQLDLVYGGAANGLMGAVASAVLLGGRHVIGVIPSGLERQEWAHPQLSEAIRVDTMHERKQMMIEKADAFIALPGGFGTMDELFDVLTQTQVGLHQKPIGLLNLDGYYTPIVEWVKLGLARGFIPKVLETALLVREEPQQLVDALLTHTPPPSAITWLQRPKSA</sequence>
<proteinExistence type="inferred from homology"/>
<gene>
    <name evidence="4" type="ORF">DI536_31610</name>
</gene>
<dbReference type="GO" id="GO:0009691">
    <property type="term" value="P:cytokinin biosynthetic process"/>
    <property type="evidence" value="ECO:0007669"/>
    <property type="project" value="UniProtKB-UniRule"/>
</dbReference>
<dbReference type="SUPFAM" id="SSF102405">
    <property type="entry name" value="MCP/YpsA-like"/>
    <property type="match status" value="1"/>
</dbReference>
<dbReference type="PANTHER" id="PTHR31223">
    <property type="entry name" value="LOG FAMILY PROTEIN YJL055W"/>
    <property type="match status" value="1"/>
</dbReference>
<dbReference type="Pfam" id="PF03641">
    <property type="entry name" value="Lysine_decarbox"/>
    <property type="match status" value="1"/>
</dbReference>
<evidence type="ECO:0000313" key="5">
    <source>
        <dbReference type="Proteomes" id="UP000249061"/>
    </source>
</evidence>
<comment type="similarity">
    <text evidence="2 3">Belongs to the LOG family.</text>
</comment>
<organism evidence="4 5">
    <name type="scientific">Archangium gephyra</name>
    <dbReference type="NCBI Taxonomy" id="48"/>
    <lineage>
        <taxon>Bacteria</taxon>
        <taxon>Pseudomonadati</taxon>
        <taxon>Myxococcota</taxon>
        <taxon>Myxococcia</taxon>
        <taxon>Myxococcales</taxon>
        <taxon>Cystobacterineae</taxon>
        <taxon>Archangiaceae</taxon>
        <taxon>Archangium</taxon>
    </lineage>
</organism>
<dbReference type="PANTHER" id="PTHR31223:SF70">
    <property type="entry name" value="LOG FAMILY PROTEIN YJL055W"/>
    <property type="match status" value="1"/>
</dbReference>
<dbReference type="InterPro" id="IPR031100">
    <property type="entry name" value="LOG_fam"/>
</dbReference>
<keyword evidence="3" id="KW-0203">Cytokinin biosynthesis</keyword>